<evidence type="ECO:0000256" key="11">
    <source>
        <dbReference type="ARBA" id="ARBA00060708"/>
    </source>
</evidence>
<evidence type="ECO:0000256" key="4">
    <source>
        <dbReference type="ARBA" id="ARBA00022741"/>
    </source>
</evidence>
<dbReference type="InterPro" id="IPR012001">
    <property type="entry name" value="Thiamin_PyroP_enz_TPP-bd_dom"/>
</dbReference>
<keyword evidence="4" id="KW-0547">Nucleotide-binding</keyword>
<dbReference type="SUPFAM" id="SSF52518">
    <property type="entry name" value="Thiamin diphosphate-binding fold (THDP-binding)"/>
    <property type="match status" value="2"/>
</dbReference>
<dbReference type="PANTHER" id="PTHR43710">
    <property type="entry name" value="2-HYDROXYACYL-COA LYASE"/>
    <property type="match status" value="1"/>
</dbReference>
<evidence type="ECO:0000256" key="10">
    <source>
        <dbReference type="ARBA" id="ARBA00052565"/>
    </source>
</evidence>
<dbReference type="GO" id="GO:0042802">
    <property type="term" value="F:identical protein binding"/>
    <property type="evidence" value="ECO:0007669"/>
    <property type="project" value="UniProtKB-ARBA"/>
</dbReference>
<feature type="domain" description="Thiamine pyrophosphate enzyme central" evidence="15">
    <location>
        <begin position="214"/>
        <end position="344"/>
    </location>
</feature>
<dbReference type="CDD" id="cd02004">
    <property type="entry name" value="TPP_BZL_OCoD_HPCL"/>
    <property type="match status" value="1"/>
</dbReference>
<dbReference type="GO" id="GO:0043531">
    <property type="term" value="F:ADP binding"/>
    <property type="evidence" value="ECO:0007669"/>
    <property type="project" value="UniProtKB-ARBA"/>
</dbReference>
<evidence type="ECO:0000256" key="2">
    <source>
        <dbReference type="ARBA" id="ARBA00007812"/>
    </source>
</evidence>
<comment type="pathway">
    <text evidence="11">Metabolic intermediate degradation; oxalate degradation; CO(2) and formate from oxalate: step 2/2.</text>
</comment>
<comment type="catalytic activity">
    <reaction evidence="10">
        <text>oxalyl-CoA + H(+) = formyl-CoA + CO2</text>
        <dbReference type="Rhea" id="RHEA:19333"/>
        <dbReference type="ChEBI" id="CHEBI:15378"/>
        <dbReference type="ChEBI" id="CHEBI:16526"/>
        <dbReference type="ChEBI" id="CHEBI:57376"/>
        <dbReference type="ChEBI" id="CHEBI:57388"/>
        <dbReference type="EC" id="4.1.1.8"/>
    </reaction>
</comment>
<proteinExistence type="inferred from homology"/>
<evidence type="ECO:0000256" key="12">
    <source>
        <dbReference type="ARBA" id="ARBA00067070"/>
    </source>
</evidence>
<evidence type="ECO:0000256" key="8">
    <source>
        <dbReference type="ARBA" id="ARBA00023239"/>
    </source>
</evidence>
<gene>
    <name evidence="18" type="ORF">SAMN05443248_2780</name>
</gene>
<dbReference type="GO" id="GO:0030976">
    <property type="term" value="F:thiamine pyrophosphate binding"/>
    <property type="evidence" value="ECO:0007669"/>
    <property type="project" value="InterPro"/>
</dbReference>
<evidence type="ECO:0000313" key="18">
    <source>
        <dbReference type="EMBL" id="SHG82538.1"/>
    </source>
</evidence>
<dbReference type="GO" id="GO:0000287">
    <property type="term" value="F:magnesium ion binding"/>
    <property type="evidence" value="ECO:0007669"/>
    <property type="project" value="InterPro"/>
</dbReference>
<evidence type="ECO:0000259" key="16">
    <source>
        <dbReference type="Pfam" id="PF02775"/>
    </source>
</evidence>
<dbReference type="Gene3D" id="3.40.50.1220">
    <property type="entry name" value="TPP-binding domain"/>
    <property type="match status" value="1"/>
</dbReference>
<dbReference type="InterPro" id="IPR045025">
    <property type="entry name" value="HACL1-like"/>
</dbReference>
<dbReference type="Pfam" id="PF00205">
    <property type="entry name" value="TPP_enzyme_M"/>
    <property type="match status" value="1"/>
</dbReference>
<dbReference type="RefSeq" id="WP_079601711.1">
    <property type="nucleotide sequence ID" value="NZ_LT670817.1"/>
</dbReference>
<sequence length="580" mass="61211">MLKTAAKTETSTAEEAQQDLTDGFHLVIDALKLNDINTIYGVPGIPITDFGRMAQAEGIRVISFRHEQNAGNAAAIAGFLTKKPGVCLTVSAPGFLNGLTALANATTNCFPMILISGSSEREIVDLQQGDYEEMDQLAIAKPLCKAAFRVLHAADIGIGLARAIRAAVSGRPGGVYLDLPGKLFSQVMDATAGAKSLVKVIDPAPAQIPAPASVKRALDVLKGAKRPLIILGKGAAYAQADDDIRALVEKSGIPFLPMSMAKGLLPDTHPQCAGAARSTVLKDADVVMLIGARLNWLLSHGKGKTWGEAPKKFIQIDIEPREMDSNVEIAAPLVGDIGSCVAALLEGMGGNWPSAPADWVGTVNNKREENIAKMAPRLMNNKSPMDYHGALGALRNVIKERPDAILVNEGANTLDLARGIIDMYKPRKRLDVGTWGVMGIGMGFAIAAAIETGKPVLAVEGDSAFGFSGMEVETICRYNLPVCVVIFNNNGIYRGTDVNPTGGADVATTVFVKDSRYDKMMEAFGGVGVNATTPDELKRAVDAAMDSGKPTLINAVIDPAAGSESGRIGNLNPQSMLKKK</sequence>
<dbReference type="FunFam" id="3.40.50.1220:FF:000006">
    <property type="entry name" value="2-hydroxyacyl-CoA lyase 1"/>
    <property type="match status" value="1"/>
</dbReference>
<evidence type="ECO:0000313" key="19">
    <source>
        <dbReference type="Proteomes" id="UP000189796"/>
    </source>
</evidence>
<feature type="domain" description="Thiamine pyrophosphate enzyme TPP-binding" evidence="16">
    <location>
        <begin position="412"/>
        <end position="554"/>
    </location>
</feature>
<comment type="similarity">
    <text evidence="2 14">Belongs to the TPP enzyme family.</text>
</comment>
<evidence type="ECO:0000256" key="14">
    <source>
        <dbReference type="RuleBase" id="RU362132"/>
    </source>
</evidence>
<evidence type="ECO:0000256" key="5">
    <source>
        <dbReference type="ARBA" id="ARBA00022793"/>
    </source>
</evidence>
<protein>
    <recommendedName>
        <fullName evidence="13">Oxalyl-CoA decarboxylase</fullName>
        <ecNumber evidence="12">4.1.1.8</ecNumber>
    </recommendedName>
</protein>
<keyword evidence="6" id="KW-0460">Magnesium</keyword>
<dbReference type="EMBL" id="LT670817">
    <property type="protein sequence ID" value="SHG82538.1"/>
    <property type="molecule type" value="Genomic_DNA"/>
</dbReference>
<dbReference type="AlphaFoldDB" id="A0A1M5MZ31"/>
<dbReference type="SUPFAM" id="SSF52467">
    <property type="entry name" value="DHS-like NAD/FAD-binding domain"/>
    <property type="match status" value="1"/>
</dbReference>
<keyword evidence="8" id="KW-0456">Lyase</keyword>
<dbReference type="InterPro" id="IPR029035">
    <property type="entry name" value="DHS-like_NAD/FAD-binding_dom"/>
</dbReference>
<dbReference type="GO" id="GO:0033611">
    <property type="term" value="P:oxalate catabolic process"/>
    <property type="evidence" value="ECO:0007669"/>
    <property type="project" value="InterPro"/>
</dbReference>
<dbReference type="InterPro" id="IPR017660">
    <property type="entry name" value="Oxalyl-CoA_decarboxylase"/>
</dbReference>
<dbReference type="OrthoDB" id="4494979at2"/>
<dbReference type="GO" id="GO:0008949">
    <property type="term" value="F:oxalyl-CoA decarboxylase activity"/>
    <property type="evidence" value="ECO:0007669"/>
    <property type="project" value="UniProtKB-EC"/>
</dbReference>
<feature type="domain" description="Thiamine pyrophosphate enzyme N-terminal TPP-binding" evidence="17">
    <location>
        <begin position="23"/>
        <end position="139"/>
    </location>
</feature>
<dbReference type="Gene3D" id="3.40.50.970">
    <property type="match status" value="2"/>
</dbReference>
<dbReference type="NCBIfam" id="TIGR03254">
    <property type="entry name" value="oxalate_oxc"/>
    <property type="match status" value="1"/>
</dbReference>
<dbReference type="InterPro" id="IPR011766">
    <property type="entry name" value="TPP_enzyme_TPP-bd"/>
</dbReference>
<dbReference type="FunFam" id="3.40.50.970:FF:000042">
    <property type="entry name" value="Oxalyl-CoA decarboxylase"/>
    <property type="match status" value="1"/>
</dbReference>
<dbReference type="InterPro" id="IPR029061">
    <property type="entry name" value="THDP-binding"/>
</dbReference>
<dbReference type="FunFam" id="3.40.50.970:FF:000040">
    <property type="entry name" value="Oxalyl-CoA decarboxylase"/>
    <property type="match status" value="1"/>
</dbReference>
<evidence type="ECO:0000256" key="1">
    <source>
        <dbReference type="ARBA" id="ARBA00001964"/>
    </source>
</evidence>
<dbReference type="GO" id="GO:0001561">
    <property type="term" value="P:fatty acid alpha-oxidation"/>
    <property type="evidence" value="ECO:0007669"/>
    <property type="project" value="TreeGrafter"/>
</dbReference>
<keyword evidence="5" id="KW-0210">Decarboxylase</keyword>
<evidence type="ECO:0000259" key="17">
    <source>
        <dbReference type="Pfam" id="PF02776"/>
    </source>
</evidence>
<comment type="subunit">
    <text evidence="9">Homotetramer; dimer of dimers.</text>
</comment>
<evidence type="ECO:0000259" key="15">
    <source>
        <dbReference type="Pfam" id="PF00205"/>
    </source>
</evidence>
<dbReference type="EC" id="4.1.1.8" evidence="12"/>
<evidence type="ECO:0000256" key="9">
    <source>
        <dbReference type="ARBA" id="ARBA00044762"/>
    </source>
</evidence>
<evidence type="ECO:0000256" key="3">
    <source>
        <dbReference type="ARBA" id="ARBA00022723"/>
    </source>
</evidence>
<accession>A0A1M5MZ31</accession>
<keyword evidence="3" id="KW-0479">Metal-binding</keyword>
<dbReference type="NCBIfam" id="NF006721">
    <property type="entry name" value="PRK09259.1"/>
    <property type="match status" value="1"/>
</dbReference>
<dbReference type="InterPro" id="IPR012000">
    <property type="entry name" value="Thiamin_PyroP_enz_cen_dom"/>
</dbReference>
<organism evidence="18 19">
    <name type="scientific">Bradyrhizobium erythrophlei</name>
    <dbReference type="NCBI Taxonomy" id="1437360"/>
    <lineage>
        <taxon>Bacteria</taxon>
        <taxon>Pseudomonadati</taxon>
        <taxon>Pseudomonadota</taxon>
        <taxon>Alphaproteobacteria</taxon>
        <taxon>Hyphomicrobiales</taxon>
        <taxon>Nitrobacteraceae</taxon>
        <taxon>Bradyrhizobium</taxon>
    </lineage>
</organism>
<dbReference type="CDD" id="cd07035">
    <property type="entry name" value="TPP_PYR_POX_like"/>
    <property type="match status" value="1"/>
</dbReference>
<name>A0A1M5MZ31_9BRAD</name>
<dbReference type="Pfam" id="PF02776">
    <property type="entry name" value="TPP_enzyme_N"/>
    <property type="match status" value="1"/>
</dbReference>
<dbReference type="PANTHER" id="PTHR43710:SF2">
    <property type="entry name" value="2-HYDROXYACYL-COA LYASE 1"/>
    <property type="match status" value="1"/>
</dbReference>
<reference evidence="18 19" key="1">
    <citation type="submission" date="2016-11" db="EMBL/GenBank/DDBJ databases">
        <authorList>
            <person name="Jaros S."/>
            <person name="Januszkiewicz K."/>
            <person name="Wedrychowicz H."/>
        </authorList>
    </citation>
    <scope>NUCLEOTIDE SEQUENCE [LARGE SCALE GENOMIC DNA]</scope>
    <source>
        <strain evidence="18 19">GAS138</strain>
    </source>
</reference>
<dbReference type="Pfam" id="PF02775">
    <property type="entry name" value="TPP_enzyme_C"/>
    <property type="match status" value="1"/>
</dbReference>
<evidence type="ECO:0000256" key="6">
    <source>
        <dbReference type="ARBA" id="ARBA00022842"/>
    </source>
</evidence>
<evidence type="ECO:0000256" key="13">
    <source>
        <dbReference type="ARBA" id="ARBA00070171"/>
    </source>
</evidence>
<keyword evidence="7 14" id="KW-0786">Thiamine pyrophosphate</keyword>
<evidence type="ECO:0000256" key="7">
    <source>
        <dbReference type="ARBA" id="ARBA00023052"/>
    </source>
</evidence>
<dbReference type="Proteomes" id="UP000189796">
    <property type="component" value="Chromosome I"/>
</dbReference>
<comment type="cofactor">
    <cofactor evidence="1">
        <name>thiamine diphosphate</name>
        <dbReference type="ChEBI" id="CHEBI:58937"/>
    </cofactor>
</comment>